<protein>
    <recommendedName>
        <fullName evidence="3">Phosphatidylinositol-specific phospholipase C X domain-containing protein</fullName>
    </recommendedName>
</protein>
<dbReference type="InterPro" id="IPR017946">
    <property type="entry name" value="PLC-like_Pdiesterase_TIM-brl"/>
</dbReference>
<evidence type="ECO:0000256" key="1">
    <source>
        <dbReference type="SAM" id="Coils"/>
    </source>
</evidence>
<evidence type="ECO:0000313" key="5">
    <source>
        <dbReference type="Proteomes" id="UP000596742"/>
    </source>
</evidence>
<dbReference type="Gene3D" id="3.20.20.190">
    <property type="entry name" value="Phosphatidylinositol (PI) phosphodiesterase"/>
    <property type="match status" value="1"/>
</dbReference>
<evidence type="ECO:0000256" key="2">
    <source>
        <dbReference type="SAM" id="MobiDB-lite"/>
    </source>
</evidence>
<dbReference type="PROSITE" id="PS50007">
    <property type="entry name" value="PIPLC_X_DOMAIN"/>
    <property type="match status" value="1"/>
</dbReference>
<accession>A0A8B6GZ63</accession>
<dbReference type="GO" id="GO:0006629">
    <property type="term" value="P:lipid metabolic process"/>
    <property type="evidence" value="ECO:0007669"/>
    <property type="project" value="InterPro"/>
</dbReference>
<feature type="region of interest" description="Disordered" evidence="2">
    <location>
        <begin position="298"/>
        <end position="321"/>
    </location>
</feature>
<feature type="coiled-coil region" evidence="1">
    <location>
        <begin position="332"/>
        <end position="366"/>
    </location>
</feature>
<feature type="non-terminal residue" evidence="4">
    <location>
        <position position="435"/>
    </location>
</feature>
<dbReference type="InterPro" id="IPR051057">
    <property type="entry name" value="PI-PLC_domain"/>
</dbReference>
<dbReference type="EMBL" id="UYJE01009202">
    <property type="protein sequence ID" value="VDI71216.1"/>
    <property type="molecule type" value="Genomic_DNA"/>
</dbReference>
<comment type="caution">
    <text evidence="4">The sequence shown here is derived from an EMBL/GenBank/DDBJ whole genome shotgun (WGS) entry which is preliminary data.</text>
</comment>
<reference evidence="4" key="1">
    <citation type="submission" date="2018-11" db="EMBL/GenBank/DDBJ databases">
        <authorList>
            <person name="Alioto T."/>
            <person name="Alioto T."/>
        </authorList>
    </citation>
    <scope>NUCLEOTIDE SEQUENCE</scope>
</reference>
<dbReference type="Pfam" id="PF26146">
    <property type="entry name" value="PI-PLC_X"/>
    <property type="match status" value="1"/>
</dbReference>
<dbReference type="PANTHER" id="PTHR13593:SF113">
    <property type="entry name" value="SI:DKEY-266F7.9"/>
    <property type="match status" value="1"/>
</dbReference>
<dbReference type="OrthoDB" id="1046782at2759"/>
<dbReference type="SMART" id="SM00148">
    <property type="entry name" value="PLCXc"/>
    <property type="match status" value="1"/>
</dbReference>
<keyword evidence="1" id="KW-0175">Coiled coil</keyword>
<dbReference type="GO" id="GO:0008081">
    <property type="term" value="F:phosphoric diester hydrolase activity"/>
    <property type="evidence" value="ECO:0007669"/>
    <property type="project" value="InterPro"/>
</dbReference>
<dbReference type="SUPFAM" id="SSF51695">
    <property type="entry name" value="PLC-like phosphodiesterases"/>
    <property type="match status" value="1"/>
</dbReference>
<name>A0A8B6GZ63_MYTGA</name>
<gene>
    <name evidence="4" type="ORF">MGAL_10B053888</name>
</gene>
<organism evidence="4 5">
    <name type="scientific">Mytilus galloprovincialis</name>
    <name type="common">Mediterranean mussel</name>
    <dbReference type="NCBI Taxonomy" id="29158"/>
    <lineage>
        <taxon>Eukaryota</taxon>
        <taxon>Metazoa</taxon>
        <taxon>Spiralia</taxon>
        <taxon>Lophotrochozoa</taxon>
        <taxon>Mollusca</taxon>
        <taxon>Bivalvia</taxon>
        <taxon>Autobranchia</taxon>
        <taxon>Pteriomorphia</taxon>
        <taxon>Mytilida</taxon>
        <taxon>Mytiloidea</taxon>
        <taxon>Mytilidae</taxon>
        <taxon>Mytilinae</taxon>
        <taxon>Mytilus</taxon>
    </lineage>
</organism>
<evidence type="ECO:0000259" key="3">
    <source>
        <dbReference type="SMART" id="SM00148"/>
    </source>
</evidence>
<sequence length="435" mass="50751">IIGNFTSWSYFGMSKVSSIEEMTSDVTEQSSGEQLDRWMEHLPSGVISQTQLKDLLIPGSHDSATFDLDPAGGKADDFSSYIKMADEKIERWFKTQNLDFTEQLKIGVRYFDLRIIKHPETGDIRFVHGLFSRKTVIEYLNDIRKFLDENKKEVVLLDFNHLYNMGKHDHISLCTEMESTFSGMMLNRKKCLDNDMLLSKMTLSKLWELNGRVVVMYGNVRKCSNNDYIWSRNEIDILWPYTPNNELVVKNLLDQYKGLYKKDVLIVWHGILTPHSDDNFSDRMERFKDLHEFVTQTTENRSEQITNDHSKVGSCTTNTDQNKPRLNIQKYQEEVFKELQELKYRRDDINKEILEMNEEKKNLHVDLAGVTSKLSKLNESLFSKSVHIGELNQLETDYNRTLRKLIEGSELLLRSMSRATVEIERLHTAKTSKTC</sequence>
<feature type="compositionally biased region" description="Polar residues" evidence="2">
    <location>
        <begin position="312"/>
        <end position="321"/>
    </location>
</feature>
<proteinExistence type="predicted"/>
<dbReference type="PANTHER" id="PTHR13593">
    <property type="match status" value="1"/>
</dbReference>
<dbReference type="Proteomes" id="UP000596742">
    <property type="component" value="Unassembled WGS sequence"/>
</dbReference>
<keyword evidence="5" id="KW-1185">Reference proteome</keyword>
<evidence type="ECO:0000313" key="4">
    <source>
        <dbReference type="EMBL" id="VDI71216.1"/>
    </source>
</evidence>
<feature type="domain" description="Phosphatidylinositol-specific phospholipase C X" evidence="3">
    <location>
        <begin position="46"/>
        <end position="218"/>
    </location>
</feature>
<feature type="compositionally biased region" description="Basic and acidic residues" evidence="2">
    <location>
        <begin position="300"/>
        <end position="311"/>
    </location>
</feature>
<dbReference type="AlphaFoldDB" id="A0A8B6GZ63"/>
<dbReference type="InterPro" id="IPR000909">
    <property type="entry name" value="PLipase_C_PInositol-sp_X_dom"/>
</dbReference>